<protein>
    <recommendedName>
        <fullName evidence="3">Mor transcription activator domain-containing protein</fullName>
    </recommendedName>
</protein>
<comment type="caution">
    <text evidence="1">The sequence shown here is derived from an EMBL/GenBank/DDBJ whole genome shotgun (WGS) entry which is preliminary data.</text>
</comment>
<dbReference type="STRING" id="1094556.MCY_00287"/>
<dbReference type="RefSeq" id="WP_007346591.1">
    <property type="nucleotide sequence ID" value="NZ_CALY02000057.1"/>
</dbReference>
<accession>J0ZGC8</accession>
<dbReference type="Pfam" id="PF13384">
    <property type="entry name" value="HTH_23"/>
    <property type="match status" value="1"/>
</dbReference>
<proteinExistence type="predicted"/>
<sequence>MEDEDYHHFPLILREIAEVAGCETAWNMVRAFGGRQVYIPGRLENADWLIEIVGFEEAEQLIRYFCFNGSGVRLLIPLCTYVSRRQKMIKALQKGWSADDAAAVSGMHVRTAYRLKKKISSLASEDFLFPELNESIISSS</sequence>
<reference evidence="1 2" key="1">
    <citation type="submission" date="2012-03" db="EMBL/GenBank/DDBJ databases">
        <title>The Genome Sequence of Bartonella rattimassiliensis 15908.</title>
        <authorList>
            <consortium name="The Broad Institute Genome Sequencing Platform"/>
            <consortium name="The Broad Institute Genome Sequencing Center for Infectious Disease"/>
            <person name="Feldgarden M."/>
            <person name="Kirby J."/>
            <person name="Kosoy M."/>
            <person name="Birtles R."/>
            <person name="Probert W.S."/>
            <person name="Chiaraviglio L."/>
            <person name="Young S.K."/>
            <person name="Zeng Q."/>
            <person name="Gargeya S."/>
            <person name="Fitzgerald M."/>
            <person name="Haas B."/>
            <person name="Abouelleil A."/>
            <person name="Alvarado L."/>
            <person name="Arachchi H.M."/>
            <person name="Berlin A."/>
            <person name="Chapman S.B."/>
            <person name="Gearin G."/>
            <person name="Goldberg J."/>
            <person name="Griggs A."/>
            <person name="Gujja S."/>
            <person name="Hansen M."/>
            <person name="Heiman D."/>
            <person name="Howarth C."/>
            <person name="Larimer J."/>
            <person name="Lui A."/>
            <person name="MacDonald P.J.P."/>
            <person name="McCowen C."/>
            <person name="Montmayeur A."/>
            <person name="Murphy C."/>
            <person name="Neiman D."/>
            <person name="Pearson M."/>
            <person name="Priest M."/>
            <person name="Roberts A."/>
            <person name="Saif S."/>
            <person name="Shea T."/>
            <person name="Sisk P."/>
            <person name="Stolte C."/>
            <person name="Sykes S."/>
            <person name="Wortman J."/>
            <person name="Nusbaum C."/>
            <person name="Birren B."/>
        </authorList>
    </citation>
    <scope>NUCLEOTIDE SEQUENCE [LARGE SCALE GENOMIC DNA]</scope>
    <source>
        <strain evidence="1 2">15908</strain>
    </source>
</reference>
<organism evidence="1 2">
    <name type="scientific">Bartonella rattimassiliensis 15908</name>
    <dbReference type="NCBI Taxonomy" id="1094556"/>
    <lineage>
        <taxon>Bacteria</taxon>
        <taxon>Pseudomonadati</taxon>
        <taxon>Pseudomonadota</taxon>
        <taxon>Alphaproteobacteria</taxon>
        <taxon>Hyphomicrobiales</taxon>
        <taxon>Bartonellaceae</taxon>
        <taxon>Bartonella</taxon>
    </lineage>
</organism>
<keyword evidence="2" id="KW-1185">Reference proteome</keyword>
<dbReference type="eggNOG" id="ENOG503327K">
    <property type="taxonomic scope" value="Bacteria"/>
</dbReference>
<dbReference type="OrthoDB" id="7605239at2"/>
<dbReference type="Proteomes" id="UP000001077">
    <property type="component" value="Unassembled WGS sequence"/>
</dbReference>
<dbReference type="PATRIC" id="fig|1094556.3.peg.373"/>
<evidence type="ECO:0000313" key="2">
    <source>
        <dbReference type="Proteomes" id="UP000001077"/>
    </source>
</evidence>
<gene>
    <name evidence="1" type="ORF">MCY_00287</name>
</gene>
<evidence type="ECO:0000313" key="1">
    <source>
        <dbReference type="EMBL" id="EJF87163.1"/>
    </source>
</evidence>
<evidence type="ECO:0008006" key="3">
    <source>
        <dbReference type="Google" id="ProtNLM"/>
    </source>
</evidence>
<dbReference type="HOGENOM" id="CLU_131403_2_0_5"/>
<dbReference type="AlphaFoldDB" id="J0ZGC8"/>
<name>J0ZGC8_9HYPH</name>
<dbReference type="EMBL" id="AILY01000008">
    <property type="protein sequence ID" value="EJF87163.1"/>
    <property type="molecule type" value="Genomic_DNA"/>
</dbReference>